<dbReference type="InterPro" id="IPR052322">
    <property type="entry name" value="Mito_rRNA_Mtase_NSUN4"/>
</dbReference>
<keyword evidence="4 5" id="KW-0472">Membrane</keyword>
<comment type="subcellular location">
    <subcellularLocation>
        <location evidence="1">Membrane</location>
    </subcellularLocation>
</comment>
<dbReference type="InterPro" id="IPR019424">
    <property type="entry name" value="7TM_GPCR_Srsx"/>
</dbReference>
<dbReference type="InterPro" id="IPR017452">
    <property type="entry name" value="GPCR_Rhodpsn_7TM"/>
</dbReference>
<dbReference type="SUPFAM" id="SSF81321">
    <property type="entry name" value="Family A G protein-coupled receptor-like"/>
    <property type="match status" value="1"/>
</dbReference>
<proteinExistence type="predicted"/>
<name>A0A914WUT5_9BILA</name>
<evidence type="ECO:0000256" key="3">
    <source>
        <dbReference type="ARBA" id="ARBA00022989"/>
    </source>
</evidence>
<dbReference type="PANTHER" id="PTHR46955:SF5">
    <property type="entry name" value="G_PROTEIN_RECEP_F1_2 DOMAIN-CONTAINING PROTEIN"/>
    <property type="match status" value="1"/>
</dbReference>
<feature type="transmembrane region" description="Helical" evidence="5">
    <location>
        <begin position="53"/>
        <end position="75"/>
    </location>
</feature>
<evidence type="ECO:0000256" key="5">
    <source>
        <dbReference type="SAM" id="Phobius"/>
    </source>
</evidence>
<dbReference type="PROSITE" id="PS50262">
    <property type="entry name" value="G_PROTEIN_RECEP_F1_2"/>
    <property type="match status" value="1"/>
</dbReference>
<dbReference type="PRINTS" id="PR00237">
    <property type="entry name" value="GPCRRHODOPSN"/>
</dbReference>
<evidence type="ECO:0000256" key="1">
    <source>
        <dbReference type="ARBA" id="ARBA00004370"/>
    </source>
</evidence>
<sequence length="311" mass="34335">MADANSSTPEVIVFLTHIAPYTLIVISIISLLGNGTILLVVAKNASLRQKDCLYLIAALAVADFLTAAGTIPYALNIALNDNINCTVGSIFWSVAGNVSGVRMNQICTLFLAIDRIYALFQPFAYYAKNHLKVAQFVIFISFLWSASEMASNIFGADLSEAKISCTITVAFPNGFRIYRIFSSVVLNIGTQLLYVVVFWKLHSLKADSKLSQDSKDRLQQANTTVSILFLTSLIFMVLPSIWSVYSFFVQTVKLGPIFGIFACLNGAINVFIYGWKHKDFKAAIKTTFGRKTNQIRAEQEHSQGVAAVQQR</sequence>
<evidence type="ECO:0000259" key="6">
    <source>
        <dbReference type="PROSITE" id="PS50262"/>
    </source>
</evidence>
<reference evidence="8" key="1">
    <citation type="submission" date="2022-11" db="UniProtKB">
        <authorList>
            <consortium name="WormBaseParasite"/>
        </authorList>
    </citation>
    <scope>IDENTIFICATION</scope>
</reference>
<dbReference type="GO" id="GO:0016020">
    <property type="term" value="C:membrane"/>
    <property type="evidence" value="ECO:0007669"/>
    <property type="project" value="UniProtKB-SubCell"/>
</dbReference>
<protein>
    <submittedName>
        <fullName evidence="8">G-protein coupled receptors family 1 profile domain-containing protein</fullName>
    </submittedName>
</protein>
<evidence type="ECO:0000256" key="2">
    <source>
        <dbReference type="ARBA" id="ARBA00022692"/>
    </source>
</evidence>
<feature type="transmembrane region" description="Helical" evidence="5">
    <location>
        <begin position="133"/>
        <end position="154"/>
    </location>
</feature>
<feature type="transmembrane region" description="Helical" evidence="5">
    <location>
        <begin position="18"/>
        <end position="41"/>
    </location>
</feature>
<evidence type="ECO:0000256" key="4">
    <source>
        <dbReference type="ARBA" id="ARBA00023136"/>
    </source>
</evidence>
<dbReference type="GO" id="GO:0004930">
    <property type="term" value="F:G protein-coupled receptor activity"/>
    <property type="evidence" value="ECO:0007669"/>
    <property type="project" value="InterPro"/>
</dbReference>
<feature type="transmembrane region" description="Helical" evidence="5">
    <location>
        <begin position="221"/>
        <end position="242"/>
    </location>
</feature>
<dbReference type="Gene3D" id="1.20.1070.10">
    <property type="entry name" value="Rhodopsin 7-helix transmembrane proteins"/>
    <property type="match status" value="1"/>
</dbReference>
<feature type="transmembrane region" description="Helical" evidence="5">
    <location>
        <begin position="254"/>
        <end position="275"/>
    </location>
</feature>
<dbReference type="Pfam" id="PF10320">
    <property type="entry name" value="7TM_GPCR_Srsx"/>
    <property type="match status" value="1"/>
</dbReference>
<dbReference type="Proteomes" id="UP000887566">
    <property type="component" value="Unplaced"/>
</dbReference>
<dbReference type="InterPro" id="IPR000276">
    <property type="entry name" value="GPCR_Rhodpsn"/>
</dbReference>
<feature type="transmembrane region" description="Helical" evidence="5">
    <location>
        <begin position="90"/>
        <end position="113"/>
    </location>
</feature>
<dbReference type="CDD" id="cd00637">
    <property type="entry name" value="7tm_classA_rhodopsin-like"/>
    <property type="match status" value="1"/>
</dbReference>
<dbReference type="SMART" id="SM01381">
    <property type="entry name" value="7TM_GPCR_Srsx"/>
    <property type="match status" value="1"/>
</dbReference>
<evidence type="ECO:0000313" key="7">
    <source>
        <dbReference type="Proteomes" id="UP000887566"/>
    </source>
</evidence>
<accession>A0A914WUT5</accession>
<keyword evidence="7" id="KW-1185">Reference proteome</keyword>
<dbReference type="AlphaFoldDB" id="A0A914WUT5"/>
<evidence type="ECO:0000313" key="8">
    <source>
        <dbReference type="WBParaSite" id="PSAMB.scaffold533size47830.g6748.t1"/>
    </source>
</evidence>
<organism evidence="7 8">
    <name type="scientific">Plectus sambesii</name>
    <dbReference type="NCBI Taxonomy" id="2011161"/>
    <lineage>
        <taxon>Eukaryota</taxon>
        <taxon>Metazoa</taxon>
        <taxon>Ecdysozoa</taxon>
        <taxon>Nematoda</taxon>
        <taxon>Chromadorea</taxon>
        <taxon>Plectida</taxon>
        <taxon>Plectina</taxon>
        <taxon>Plectoidea</taxon>
        <taxon>Plectidae</taxon>
        <taxon>Plectus</taxon>
    </lineage>
</organism>
<dbReference type="WBParaSite" id="PSAMB.scaffold533size47830.g6748.t1">
    <property type="protein sequence ID" value="PSAMB.scaffold533size47830.g6748.t1"/>
    <property type="gene ID" value="PSAMB.scaffold533size47830.g6748"/>
</dbReference>
<feature type="transmembrane region" description="Helical" evidence="5">
    <location>
        <begin position="180"/>
        <end position="201"/>
    </location>
</feature>
<keyword evidence="2 5" id="KW-0812">Transmembrane</keyword>
<dbReference type="PANTHER" id="PTHR46955">
    <property type="entry name" value="PROTEIN CBG01349-RELATED"/>
    <property type="match status" value="1"/>
</dbReference>
<keyword evidence="3 5" id="KW-1133">Transmembrane helix</keyword>
<feature type="domain" description="G-protein coupled receptors family 1 profile" evidence="6">
    <location>
        <begin position="33"/>
        <end position="273"/>
    </location>
</feature>